<comment type="caution">
    <text evidence="1">The sequence shown here is derived from an EMBL/GenBank/DDBJ whole genome shotgun (WGS) entry which is preliminary data.</text>
</comment>
<dbReference type="Pfam" id="PF07920">
    <property type="entry name" value="DUF1684"/>
    <property type="match status" value="1"/>
</dbReference>
<name>A0A023D052_9LACO</name>
<reference evidence="1 2" key="1">
    <citation type="journal article" date="2015" name="Genome Announc.">
        <title>Expanding the biotechnology potential of lactobacilli through comparative genomics of 213 strains and associated genera.</title>
        <authorList>
            <person name="Sun Z."/>
            <person name="Harris H.M."/>
            <person name="McCann A."/>
            <person name="Guo C."/>
            <person name="Argimon S."/>
            <person name="Zhang W."/>
            <person name="Yang X."/>
            <person name="Jeffery I.B."/>
            <person name="Cooney J.C."/>
            <person name="Kagawa T.F."/>
            <person name="Liu W."/>
            <person name="Song Y."/>
            <person name="Salvetti E."/>
            <person name="Wrobel A."/>
            <person name="Rasinkangas P."/>
            <person name="Parkhill J."/>
            <person name="Rea M.C."/>
            <person name="O'Sullivan O."/>
            <person name="Ritari J."/>
            <person name="Douillard F.P."/>
            <person name="Paul Ross R."/>
            <person name="Yang R."/>
            <person name="Briner A.E."/>
            <person name="Felis G.E."/>
            <person name="de Vos W.M."/>
            <person name="Barrangou R."/>
            <person name="Klaenhammer T.R."/>
            <person name="Caufield P.W."/>
            <person name="Cui Y."/>
            <person name="Zhang H."/>
            <person name="O'Toole P.W."/>
        </authorList>
    </citation>
    <scope>NUCLEOTIDE SEQUENCE [LARGE SCALE GENOMIC DNA]</scope>
    <source>
        <strain evidence="1 2">DSM 21376</strain>
    </source>
</reference>
<protein>
    <recommendedName>
        <fullName evidence="3">DUF1684 domain-containing protein</fullName>
    </recommendedName>
</protein>
<organism evidence="1 2">
    <name type="scientific">Liquorilactobacillus sucicola DSM 21376 = JCM 15457</name>
    <dbReference type="NCBI Taxonomy" id="1423806"/>
    <lineage>
        <taxon>Bacteria</taxon>
        <taxon>Bacillati</taxon>
        <taxon>Bacillota</taxon>
        <taxon>Bacilli</taxon>
        <taxon>Lactobacillales</taxon>
        <taxon>Lactobacillaceae</taxon>
        <taxon>Liquorilactobacillus</taxon>
    </lineage>
</organism>
<dbReference type="PANTHER" id="PTHR41913:SF1">
    <property type="entry name" value="DUF1684 DOMAIN-CONTAINING PROTEIN"/>
    <property type="match status" value="1"/>
</dbReference>
<sequence length="312" mass="35828">MKGHDDGVVTYQNIQRMTEQQFDKEWLKWHAKREDKLMSKYGWLSLRSIDWLSDGQEVKIAGFPGKWKQQGNAVSYIPENGKAVTNRWKILTAPKTVVVDSVADVNVEDFDFQGVRAQLIKRIGSDRKFAVRQRDPHSSTKRNFTGLPYFEPDKNWVFPARYIPLKKWEILTTASVLGDLSHNETHIGDLYFSFHDEEYRLVVFQAHNDDSGWLKQDIDGENNIYLDNRQNTQGHGTILFRDLTTGAETYGGGRRIRINISKPQELDYIDFNTAVNLPCAFSSFCTCPFAPSENTLPFKVRVGETTPKVVTN</sequence>
<dbReference type="PATRIC" id="fig|1423806.3.peg.2371"/>
<evidence type="ECO:0000313" key="1">
    <source>
        <dbReference type="EMBL" id="KRN07368.1"/>
    </source>
</evidence>
<evidence type="ECO:0000313" key="2">
    <source>
        <dbReference type="Proteomes" id="UP000050961"/>
    </source>
</evidence>
<dbReference type="RefSeq" id="WP_081778262.1">
    <property type="nucleotide sequence ID" value="NZ_AYZF01000004.1"/>
</dbReference>
<dbReference type="OrthoDB" id="5493262at2"/>
<dbReference type="EMBL" id="AYZF01000004">
    <property type="protein sequence ID" value="KRN07368.1"/>
    <property type="molecule type" value="Genomic_DNA"/>
</dbReference>
<evidence type="ECO:0008006" key="3">
    <source>
        <dbReference type="Google" id="ProtNLM"/>
    </source>
</evidence>
<proteinExistence type="predicted"/>
<dbReference type="Proteomes" id="UP000050961">
    <property type="component" value="Unassembled WGS sequence"/>
</dbReference>
<gene>
    <name evidence="1" type="ORF">FD15_GL002315</name>
</gene>
<dbReference type="AlphaFoldDB" id="A0A023D052"/>
<dbReference type="PANTHER" id="PTHR41913">
    <property type="entry name" value="DUF1684 DOMAIN-CONTAINING PROTEIN"/>
    <property type="match status" value="1"/>
</dbReference>
<dbReference type="InterPro" id="IPR012467">
    <property type="entry name" value="DUF1684"/>
</dbReference>
<dbReference type="STRING" id="1423806.FD15_GL002315"/>
<keyword evidence="2" id="KW-1185">Reference proteome</keyword>
<dbReference type="eggNOG" id="COG3358">
    <property type="taxonomic scope" value="Bacteria"/>
</dbReference>
<accession>A0A023D052</accession>